<feature type="region of interest" description="Disordered" evidence="1">
    <location>
        <begin position="176"/>
        <end position="197"/>
    </location>
</feature>
<name>A0A9D1SGR6_9FIRM</name>
<evidence type="ECO:0000313" key="5">
    <source>
        <dbReference type="Proteomes" id="UP000824081"/>
    </source>
</evidence>
<evidence type="ECO:0000256" key="1">
    <source>
        <dbReference type="SAM" id="MobiDB-lite"/>
    </source>
</evidence>
<gene>
    <name evidence="4" type="ORF">IAC57_05645</name>
</gene>
<feature type="transmembrane region" description="Helical" evidence="2">
    <location>
        <begin position="211"/>
        <end position="234"/>
    </location>
</feature>
<evidence type="ECO:0000259" key="3">
    <source>
        <dbReference type="PROSITE" id="PS51711"/>
    </source>
</evidence>
<dbReference type="GO" id="GO:0005886">
    <property type="term" value="C:plasma membrane"/>
    <property type="evidence" value="ECO:0007669"/>
    <property type="project" value="TreeGrafter"/>
</dbReference>
<feature type="transmembrane region" description="Helical" evidence="2">
    <location>
        <begin position="327"/>
        <end position="346"/>
    </location>
</feature>
<dbReference type="Pfam" id="PF07670">
    <property type="entry name" value="Gate"/>
    <property type="match status" value="2"/>
</dbReference>
<feature type="transmembrane region" description="Helical" evidence="2">
    <location>
        <begin position="554"/>
        <end position="576"/>
    </location>
</feature>
<dbReference type="GO" id="GO:0015093">
    <property type="term" value="F:ferrous iron transmembrane transporter activity"/>
    <property type="evidence" value="ECO:0007669"/>
    <property type="project" value="TreeGrafter"/>
</dbReference>
<dbReference type="AlphaFoldDB" id="A0A9D1SGR6"/>
<dbReference type="Proteomes" id="UP000824081">
    <property type="component" value="Unassembled WGS sequence"/>
</dbReference>
<dbReference type="InterPro" id="IPR030389">
    <property type="entry name" value="G_FEOB_dom"/>
</dbReference>
<feature type="domain" description="FeoB-type G" evidence="3">
    <location>
        <begin position="1"/>
        <end position="165"/>
    </location>
</feature>
<keyword evidence="2" id="KW-0472">Membrane</keyword>
<feature type="transmembrane region" description="Helical" evidence="2">
    <location>
        <begin position="582"/>
        <end position="600"/>
    </location>
</feature>
<keyword evidence="2" id="KW-1133">Transmembrane helix</keyword>
<dbReference type="InterPro" id="IPR027417">
    <property type="entry name" value="P-loop_NTPase"/>
</dbReference>
<dbReference type="SUPFAM" id="SSF52540">
    <property type="entry name" value="P-loop containing nucleoside triphosphate hydrolases"/>
    <property type="match status" value="1"/>
</dbReference>
<feature type="transmembrane region" description="Helical" evidence="2">
    <location>
        <begin position="437"/>
        <end position="455"/>
    </location>
</feature>
<dbReference type="GO" id="GO:0005525">
    <property type="term" value="F:GTP binding"/>
    <property type="evidence" value="ECO:0007669"/>
    <property type="project" value="InterPro"/>
</dbReference>
<sequence length="617" mass="65651">MKLLLIGNPNVGKTTLFNALTGGHGRTGNYCGVTVGVSERPSRFSGLGTVCDLPGLYSLDGMSMEETLAGDYIARQKREGTEFLAVQIADASTLVRALRLTRALLALGIPLVLGVTMCRRFRRRGGRIDCAKIGRSLGLRCFEVDALRKKSVAAFAGELARLTSGAGYRAECEAARSRKNGGGNDGKNDRGTELPEGYLPARATGGKEDRLFLNAGFALPAFFAAAGLVFFLTFGKGMPGDLLKSLAETLFSRLAEKAGEIIDSPTVRSLVCDGLILGAGGVVSFLPQIALMYLFLDLLEESGFMSALAVMTDGLFSGIGLSGRAAFSVLLGYGCTAAAITSTRALENRNVQRRAVAALYFVPCSAKLPVYLTLLSSVFENTFLGAVLLYVLGTGMGLCVSALFRKDDGGFVMELTEICPPDFLSVLKKLIFQIRQFIIKVSTVVLVFTVIVWFLSSFSFSGRVAAEESFLAQLCGVFRYAFYPMGITDWRAAFAAVSGLIAKENIAGMLAVLFPGGVAFDFPAACAYLTFVALLPPCVSAITACSRELGRGRAWGYAGLQIAFAFVCAYFVHFLLTGGARIALGILLAAGACAALGKAWRGVGRKPAEKNYRKGKT</sequence>
<keyword evidence="2" id="KW-0812">Transmembrane</keyword>
<evidence type="ECO:0000256" key="2">
    <source>
        <dbReference type="SAM" id="Phobius"/>
    </source>
</evidence>
<dbReference type="InterPro" id="IPR050860">
    <property type="entry name" value="FeoB_GTPase"/>
</dbReference>
<protein>
    <submittedName>
        <fullName evidence="4">Ferrous iron transporter B</fullName>
    </submittedName>
</protein>
<accession>A0A9D1SGR6</accession>
<feature type="transmembrane region" description="Helical" evidence="2">
    <location>
        <begin position="522"/>
        <end position="542"/>
    </location>
</feature>
<dbReference type="Gene3D" id="3.40.50.300">
    <property type="entry name" value="P-loop containing nucleotide triphosphate hydrolases"/>
    <property type="match status" value="1"/>
</dbReference>
<organism evidence="4 5">
    <name type="scientific">Candidatus Scatosoma pullistercoris</name>
    <dbReference type="NCBI Taxonomy" id="2840934"/>
    <lineage>
        <taxon>Bacteria</taxon>
        <taxon>Bacillati</taxon>
        <taxon>Bacillota</taxon>
        <taxon>Clostridia</taxon>
        <taxon>Candidatus Scatosoma</taxon>
    </lineage>
</organism>
<proteinExistence type="predicted"/>
<feature type="transmembrane region" description="Helical" evidence="2">
    <location>
        <begin position="383"/>
        <end position="404"/>
    </location>
</feature>
<feature type="transmembrane region" description="Helical" evidence="2">
    <location>
        <begin position="275"/>
        <end position="296"/>
    </location>
</feature>
<comment type="caution">
    <text evidence="4">The sequence shown here is derived from an EMBL/GenBank/DDBJ whole genome shotgun (WGS) entry which is preliminary data.</text>
</comment>
<dbReference type="EMBL" id="DVMZ01000149">
    <property type="protein sequence ID" value="HIU59571.1"/>
    <property type="molecule type" value="Genomic_DNA"/>
</dbReference>
<dbReference type="InterPro" id="IPR011642">
    <property type="entry name" value="Gate_dom"/>
</dbReference>
<reference evidence="4" key="2">
    <citation type="journal article" date="2021" name="PeerJ">
        <title>Extensive microbial diversity within the chicken gut microbiome revealed by metagenomics and culture.</title>
        <authorList>
            <person name="Gilroy R."/>
            <person name="Ravi A."/>
            <person name="Getino M."/>
            <person name="Pursley I."/>
            <person name="Horton D.L."/>
            <person name="Alikhan N.F."/>
            <person name="Baker D."/>
            <person name="Gharbi K."/>
            <person name="Hall N."/>
            <person name="Watson M."/>
            <person name="Adriaenssens E.M."/>
            <person name="Foster-Nyarko E."/>
            <person name="Jarju S."/>
            <person name="Secka A."/>
            <person name="Antonio M."/>
            <person name="Oren A."/>
            <person name="Chaudhuri R.R."/>
            <person name="La Ragione R."/>
            <person name="Hildebrand F."/>
            <person name="Pallen M.J."/>
        </authorList>
    </citation>
    <scope>NUCLEOTIDE SEQUENCE</scope>
    <source>
        <strain evidence="4">11687</strain>
    </source>
</reference>
<dbReference type="PROSITE" id="PS51711">
    <property type="entry name" value="G_FEOB"/>
    <property type="match status" value="1"/>
</dbReference>
<dbReference type="PANTHER" id="PTHR43185">
    <property type="entry name" value="FERROUS IRON TRANSPORT PROTEIN B"/>
    <property type="match status" value="1"/>
</dbReference>
<evidence type="ECO:0000313" key="4">
    <source>
        <dbReference type="EMBL" id="HIU59571.1"/>
    </source>
</evidence>
<reference evidence="4" key="1">
    <citation type="submission" date="2020-10" db="EMBL/GenBank/DDBJ databases">
        <authorList>
            <person name="Gilroy R."/>
        </authorList>
    </citation>
    <scope>NUCLEOTIDE SEQUENCE</scope>
    <source>
        <strain evidence="4">11687</strain>
    </source>
</reference>
<dbReference type="PANTHER" id="PTHR43185:SF1">
    <property type="entry name" value="FE(2+) TRANSPORTER FEOB"/>
    <property type="match status" value="1"/>
</dbReference>
<feature type="transmembrane region" description="Helical" evidence="2">
    <location>
        <begin position="358"/>
        <end position="377"/>
    </location>
</feature>
<dbReference type="Pfam" id="PF02421">
    <property type="entry name" value="FeoB_N"/>
    <property type="match status" value="1"/>
</dbReference>